<dbReference type="InterPro" id="IPR025246">
    <property type="entry name" value="IS30-like_HTH"/>
</dbReference>
<feature type="domain" description="Transposase IS30-like HTH" evidence="2">
    <location>
        <begin position="11"/>
        <end position="55"/>
    </location>
</feature>
<keyword evidence="1" id="KW-0233">DNA recombination</keyword>
<evidence type="ECO:0000313" key="3">
    <source>
        <dbReference type="EMBL" id="ARD98625.1"/>
    </source>
</evidence>
<dbReference type="GO" id="GO:0003676">
    <property type="term" value="F:nucleic acid binding"/>
    <property type="evidence" value="ECO:0007669"/>
    <property type="project" value="InterPro"/>
</dbReference>
<organism evidence="3 6">
    <name type="scientific">Lactococcus lactis subsp. lactis</name>
    <name type="common">Streptococcus lactis</name>
    <dbReference type="NCBI Taxonomy" id="1360"/>
    <lineage>
        <taxon>Bacteria</taxon>
        <taxon>Bacillati</taxon>
        <taxon>Bacillota</taxon>
        <taxon>Bacilli</taxon>
        <taxon>Lactobacillales</taxon>
        <taxon>Streptococcaceae</taxon>
        <taxon>Lactococcus</taxon>
    </lineage>
</organism>
<evidence type="ECO:0000256" key="1">
    <source>
        <dbReference type="ARBA" id="ARBA00023172"/>
    </source>
</evidence>
<evidence type="ECO:0000313" key="4">
    <source>
        <dbReference type="EMBL" id="ARD99359.1"/>
    </source>
</evidence>
<evidence type="ECO:0000259" key="2">
    <source>
        <dbReference type="Pfam" id="PF13936"/>
    </source>
</evidence>
<dbReference type="RefSeq" id="WP_081144275.1">
    <property type="nucleotide sequence ID" value="NZ_CP015897.1"/>
</dbReference>
<dbReference type="InterPro" id="IPR053392">
    <property type="entry name" value="Transposase_IS30-like"/>
</dbReference>
<dbReference type="GO" id="GO:0032196">
    <property type="term" value="P:transposition"/>
    <property type="evidence" value="ECO:0007669"/>
    <property type="project" value="TreeGrafter"/>
</dbReference>
<protein>
    <recommendedName>
        <fullName evidence="2">Transposase IS30-like HTH domain-containing protein</fullName>
    </recommendedName>
</protein>
<evidence type="ECO:0000313" key="6">
    <source>
        <dbReference type="Proteomes" id="UP000192085"/>
    </source>
</evidence>
<accession>A0A1V0NFD6</accession>
<dbReference type="PANTHER" id="PTHR10948">
    <property type="entry name" value="TRANSPOSASE"/>
    <property type="match status" value="1"/>
</dbReference>
<dbReference type="EMBL" id="CP015897">
    <property type="protein sequence ID" value="ARD99442.1"/>
    <property type="molecule type" value="Genomic_DNA"/>
</dbReference>
<dbReference type="PANTHER" id="PTHR10948:SF23">
    <property type="entry name" value="TRANSPOSASE INSI FOR INSERTION SEQUENCE ELEMENT IS30A-RELATED"/>
    <property type="match status" value="1"/>
</dbReference>
<dbReference type="InterPro" id="IPR036397">
    <property type="entry name" value="RNaseH_sf"/>
</dbReference>
<dbReference type="NCBIfam" id="NF033563">
    <property type="entry name" value="transpos_IS30"/>
    <property type="match status" value="1"/>
</dbReference>
<reference evidence="3 6" key="1">
    <citation type="journal article" date="2017" name="BMC Genomics">
        <title>Comparative and functional genomics of the Lactococcus lactis taxon; insights into evolution and niche adaptation.</title>
        <authorList>
            <person name="Kelleher P."/>
            <person name="Bottacini F."/>
            <person name="Mahony J."/>
            <person name="Kilcawley K.N."/>
            <person name="van Sinderen D."/>
        </authorList>
    </citation>
    <scope>NUCLEOTIDE SEQUENCE [LARGE SCALE GENOMIC DNA]</scope>
    <source>
        <strain evidence="3 6">275</strain>
    </source>
</reference>
<dbReference type="EMBL" id="CP015897">
    <property type="protein sequence ID" value="ARD99359.1"/>
    <property type="molecule type" value="Genomic_DNA"/>
</dbReference>
<evidence type="ECO:0000313" key="5">
    <source>
        <dbReference type="EMBL" id="ARD99442.1"/>
    </source>
</evidence>
<dbReference type="GO" id="GO:0006310">
    <property type="term" value="P:DNA recombination"/>
    <property type="evidence" value="ECO:0007669"/>
    <property type="project" value="UniProtKB-KW"/>
</dbReference>
<dbReference type="Proteomes" id="UP000192085">
    <property type="component" value="Chromosome"/>
</dbReference>
<dbReference type="SUPFAM" id="SSF53098">
    <property type="entry name" value="Ribonuclease H-like"/>
    <property type="match status" value="1"/>
</dbReference>
<name>A0A1V0NFD6_LACLL</name>
<gene>
    <name evidence="3" type="ORF">LL275_0995</name>
    <name evidence="4" type="ORF">LL275_1732</name>
    <name evidence="5" type="ORF">LL275_1815</name>
</gene>
<dbReference type="InterPro" id="IPR012337">
    <property type="entry name" value="RNaseH-like_sf"/>
</dbReference>
<dbReference type="InterPro" id="IPR051917">
    <property type="entry name" value="Transposase-Integrase"/>
</dbReference>
<dbReference type="GO" id="GO:0004803">
    <property type="term" value="F:transposase activity"/>
    <property type="evidence" value="ECO:0007669"/>
    <property type="project" value="TreeGrafter"/>
</dbReference>
<dbReference type="GO" id="GO:0005829">
    <property type="term" value="C:cytosol"/>
    <property type="evidence" value="ECO:0007669"/>
    <property type="project" value="TreeGrafter"/>
</dbReference>
<dbReference type="EMBL" id="CP015897">
    <property type="protein sequence ID" value="ARD98625.1"/>
    <property type="molecule type" value="Genomic_DNA"/>
</dbReference>
<proteinExistence type="predicted"/>
<dbReference type="Pfam" id="PF13936">
    <property type="entry name" value="HTH_38"/>
    <property type="match status" value="1"/>
</dbReference>
<dbReference type="AlphaFoldDB" id="A0A1V0NFD6"/>
<dbReference type="Gene3D" id="3.30.420.10">
    <property type="entry name" value="Ribonuclease H-like superfamily/Ribonuclease H"/>
    <property type="match status" value="1"/>
</dbReference>
<sequence>MQDYSITSQSKGKHLTNQDRLNIERWHNKEGLSNREIARLLNKAHGTIDREMKRGEIQLKRKVKYSAKKAQENYEGLRAHSVRPSKLTTEIDCYVSTRLKEYKDSLEVIHQALKGVSLSSLYNWVNWGWLEAKRHHLFYPQYKAAKKIKPRAPKHPFGKSIEERPEFINNRLEVGHYEIDTVILTRAKNKVLLTLTERKYRTEIIRLIDGKTAQAVNDELVELQKSYDFKSITPDNGHEFARLSEVVSCPVYYAHAYASFERGTNENHNRMIRRHLPKGTTKTTPEEVAAIEYWMNHYPRKMFNYKSSYEMSLAG</sequence>